<dbReference type="Pfam" id="PF17667">
    <property type="entry name" value="Pkinase_fungal"/>
    <property type="match status" value="1"/>
</dbReference>
<protein>
    <recommendedName>
        <fullName evidence="2">Fungal-type protein kinase domain-containing protein</fullName>
    </recommendedName>
</protein>
<organism evidence="3 4">
    <name type="scientific">Trichoderma citrinoviride</name>
    <dbReference type="NCBI Taxonomy" id="58853"/>
    <lineage>
        <taxon>Eukaryota</taxon>
        <taxon>Fungi</taxon>
        <taxon>Dikarya</taxon>
        <taxon>Ascomycota</taxon>
        <taxon>Pezizomycotina</taxon>
        <taxon>Sordariomycetes</taxon>
        <taxon>Hypocreomycetidae</taxon>
        <taxon>Hypocreales</taxon>
        <taxon>Hypocreaceae</taxon>
        <taxon>Trichoderma</taxon>
    </lineage>
</organism>
<evidence type="ECO:0000259" key="2">
    <source>
        <dbReference type="Pfam" id="PF17667"/>
    </source>
</evidence>
<gene>
    <name evidence="3" type="ORF">BBK36DRAFT_1204266</name>
</gene>
<feature type="region of interest" description="Disordered" evidence="1">
    <location>
        <begin position="137"/>
        <end position="157"/>
    </location>
</feature>
<dbReference type="Proteomes" id="UP000241546">
    <property type="component" value="Unassembled WGS sequence"/>
</dbReference>
<dbReference type="GeneID" id="36605421"/>
<dbReference type="RefSeq" id="XP_024748450.1">
    <property type="nucleotide sequence ID" value="XM_024897303.1"/>
</dbReference>
<dbReference type="OrthoDB" id="5584477at2759"/>
<feature type="region of interest" description="Disordered" evidence="1">
    <location>
        <begin position="491"/>
        <end position="519"/>
    </location>
</feature>
<keyword evidence="4" id="KW-1185">Reference proteome</keyword>
<dbReference type="PANTHER" id="PTHR38248:SF2">
    <property type="entry name" value="FUNK1 11"/>
    <property type="match status" value="1"/>
</dbReference>
<feature type="domain" description="Fungal-type protein kinase" evidence="2">
    <location>
        <begin position="263"/>
        <end position="627"/>
    </location>
</feature>
<name>A0A2T4B750_9HYPO</name>
<dbReference type="SUPFAM" id="SSF56112">
    <property type="entry name" value="Protein kinase-like (PK-like)"/>
    <property type="match status" value="1"/>
</dbReference>
<dbReference type="Gene3D" id="1.10.510.10">
    <property type="entry name" value="Transferase(Phosphotransferase) domain 1"/>
    <property type="match status" value="1"/>
</dbReference>
<evidence type="ECO:0000313" key="3">
    <source>
        <dbReference type="EMBL" id="PTB65130.1"/>
    </source>
</evidence>
<dbReference type="InterPro" id="IPR040976">
    <property type="entry name" value="Pkinase_fungal"/>
</dbReference>
<sequence length="749" mass="85348">MSNPADFELVKGISITDELKLVHASFNIMCNSQYLPPLPPSLHLFQSRQIQLLASTLLNALFLAMPSTSPARACLSVLATLIISNSDAVDRMRPLVEAAIPYRPDTTLVWNLVFQQVTEISKPTPSQPVDTLLEAPERAPTVPHGPPNTKHGESEQDTQRLRDHFQNETFKEIQGCTYSDVEGFFERFFEGKDWTDRALDLYEKLKVLHINNVWVRLGVSPGVARMKRWLDSMQGHLHEEEHSRYWEVTLPNELTEGVERNRFDLCVKRKCGEPSVATIEWKDLTVIGQLTAEGAFKKRLVQLACYAKHLFDFQPTRRYLHAFTICGSTMETWVFDRSGCYGPGAFDIHQHPERFIRVMAGYIMMSAEDLGLDTFIQQDGDTRFINIEGHGGEEKRLDLCPTPLNRRLAIVSRATSCVLAKHADSDDYDHVVKFSWPLSEQKEVHLLQKAGQRGVEGIIRLVAHYEITDIDDMRRGMTFGKRYTFDDTASGMPFFSQAPPPKRCRRSKRNRTSDAPASRPLQRYQSPFEMLTAIRDAIKAHQSLYCKGKMLHRDISENNIIITDAKKTGFSGMLIDFDLVEELDKGPVNPEVRTGTIQFMAIRVLRSIEHTYRQDLESFFYVLLWQCIVRGWEFVGRRNPAVVSELHGWRAAKSFGHMARNKQSNMDKECFDDVLGEFPAEFEGLKPLCRTLRSILFPIKNGALFTGTPSDPNTLYGSILEAFDEVIANGQKGREKERVILLREATLDL</sequence>
<reference evidence="4" key="1">
    <citation type="submission" date="2016-07" db="EMBL/GenBank/DDBJ databases">
        <title>Multiple horizontal gene transfer events from other fungi enriched the ability of initially mycotrophic Trichoderma (Ascomycota) to feed on dead plant biomass.</title>
        <authorList>
            <consortium name="DOE Joint Genome Institute"/>
            <person name="Atanasova L."/>
            <person name="Chenthamara K."/>
            <person name="Zhang J."/>
            <person name="Grujic M."/>
            <person name="Henrissat B."/>
            <person name="Kuo A."/>
            <person name="Aerts A."/>
            <person name="Salamov A."/>
            <person name="Lipzen A."/>
            <person name="Labutti K."/>
            <person name="Barry K."/>
            <person name="Miao Y."/>
            <person name="Rahimi M.J."/>
            <person name="Shen Q."/>
            <person name="Grigoriev I.V."/>
            <person name="Kubicek C.P."/>
            <person name="Druzhinina I.S."/>
        </authorList>
    </citation>
    <scope>NUCLEOTIDE SEQUENCE [LARGE SCALE GENOMIC DNA]</scope>
    <source>
        <strain evidence="4">TUCIM 6016</strain>
    </source>
</reference>
<dbReference type="PANTHER" id="PTHR38248">
    <property type="entry name" value="FUNK1 6"/>
    <property type="match status" value="1"/>
</dbReference>
<evidence type="ECO:0000256" key="1">
    <source>
        <dbReference type="SAM" id="MobiDB-lite"/>
    </source>
</evidence>
<proteinExistence type="predicted"/>
<dbReference type="InterPro" id="IPR011009">
    <property type="entry name" value="Kinase-like_dom_sf"/>
</dbReference>
<dbReference type="EMBL" id="KZ680215">
    <property type="protein sequence ID" value="PTB65130.1"/>
    <property type="molecule type" value="Genomic_DNA"/>
</dbReference>
<accession>A0A2T4B750</accession>
<dbReference type="AlphaFoldDB" id="A0A2T4B750"/>
<evidence type="ECO:0000313" key="4">
    <source>
        <dbReference type="Proteomes" id="UP000241546"/>
    </source>
</evidence>